<keyword evidence="2" id="KW-1003">Cell membrane</keyword>
<dbReference type="Pfam" id="PF00482">
    <property type="entry name" value="T2SSF"/>
    <property type="match status" value="1"/>
</dbReference>
<keyword evidence="4 6" id="KW-1133">Transmembrane helix</keyword>
<dbReference type="EMBL" id="LDOT01000002">
    <property type="protein sequence ID" value="KLV08944.1"/>
    <property type="molecule type" value="Genomic_DNA"/>
</dbReference>
<dbReference type="STRING" id="1195763.ABT56_01695"/>
<evidence type="ECO:0000256" key="6">
    <source>
        <dbReference type="SAM" id="Phobius"/>
    </source>
</evidence>
<evidence type="ECO:0000256" key="1">
    <source>
        <dbReference type="ARBA" id="ARBA00004651"/>
    </source>
</evidence>
<evidence type="ECO:0000313" key="8">
    <source>
        <dbReference type="EMBL" id="KLV08944.1"/>
    </source>
</evidence>
<dbReference type="Proteomes" id="UP000036097">
    <property type="component" value="Unassembled WGS sequence"/>
</dbReference>
<keyword evidence="5 6" id="KW-0472">Membrane</keyword>
<feature type="transmembrane region" description="Helical" evidence="6">
    <location>
        <begin position="280"/>
        <end position="299"/>
    </location>
</feature>
<sequence length="303" mass="35238">MMWIALSFFLFCLALFFLDEKAEDNKRAYFQQMSIVELKNMRQAVNVKAFQQPTLWQRVQNQVRPVLAMLGERAKWVVFSYVTAVLLVVWYVNYTLLDIDSQWVSILVPCIFYWLGWSWLVNKRRRDFEQTFPDVLNIMMSAITAGDSLMQAICYVGDNVENRIGKEFKTMGERFKLGESPDIIFERACKNYPYPAFLFFVVTIRANISRGGSLKNVLARLIRVLIDARKLEKKKMAITSESRISAKIVAAIPLIFLIIINEIKPQNVDFILNHPDGRFILYYALGSECLGFIIIWLIMRGVR</sequence>
<comment type="subcellular location">
    <subcellularLocation>
        <location evidence="1">Cell membrane</location>
        <topology evidence="1">Multi-pass membrane protein</topology>
    </subcellularLocation>
</comment>
<feature type="transmembrane region" description="Helical" evidence="6">
    <location>
        <begin position="103"/>
        <end position="120"/>
    </location>
</feature>
<reference evidence="8 9" key="1">
    <citation type="submission" date="2015-05" db="EMBL/GenBank/DDBJ databases">
        <title>Photobacterium galathea sp. nov.</title>
        <authorList>
            <person name="Machado H."/>
            <person name="Gram L."/>
        </authorList>
    </citation>
    <scope>NUCLEOTIDE SEQUENCE [LARGE SCALE GENOMIC DNA]</scope>
    <source>
        <strain evidence="8 9">CGMCC 1.12159</strain>
    </source>
</reference>
<feature type="domain" description="Type II secretion system protein GspF" evidence="7">
    <location>
        <begin position="137"/>
        <end position="260"/>
    </location>
</feature>
<organism evidence="8 9">
    <name type="scientific">Photobacterium aquae</name>
    <dbReference type="NCBI Taxonomy" id="1195763"/>
    <lineage>
        <taxon>Bacteria</taxon>
        <taxon>Pseudomonadati</taxon>
        <taxon>Pseudomonadota</taxon>
        <taxon>Gammaproteobacteria</taxon>
        <taxon>Vibrionales</taxon>
        <taxon>Vibrionaceae</taxon>
        <taxon>Photobacterium</taxon>
    </lineage>
</organism>
<comment type="caution">
    <text evidence="8">The sequence shown here is derived from an EMBL/GenBank/DDBJ whole genome shotgun (WGS) entry which is preliminary data.</text>
</comment>
<evidence type="ECO:0000256" key="2">
    <source>
        <dbReference type="ARBA" id="ARBA00022475"/>
    </source>
</evidence>
<evidence type="ECO:0000256" key="3">
    <source>
        <dbReference type="ARBA" id="ARBA00022692"/>
    </source>
</evidence>
<evidence type="ECO:0000259" key="7">
    <source>
        <dbReference type="Pfam" id="PF00482"/>
    </source>
</evidence>
<evidence type="ECO:0000256" key="5">
    <source>
        <dbReference type="ARBA" id="ARBA00023136"/>
    </source>
</evidence>
<keyword evidence="9" id="KW-1185">Reference proteome</keyword>
<keyword evidence="3 6" id="KW-0812">Transmembrane</keyword>
<protein>
    <submittedName>
        <fullName evidence="8">Type II secretion system protein F</fullName>
    </submittedName>
</protein>
<feature type="transmembrane region" description="Helical" evidence="6">
    <location>
        <begin position="76"/>
        <end position="96"/>
    </location>
</feature>
<accession>A0A0J1HBB9</accession>
<feature type="transmembrane region" description="Helical" evidence="6">
    <location>
        <begin position="244"/>
        <end position="260"/>
    </location>
</feature>
<dbReference type="PANTHER" id="PTHR35007:SF2">
    <property type="entry name" value="PILUS ASSEMBLE PROTEIN"/>
    <property type="match status" value="1"/>
</dbReference>
<dbReference type="GO" id="GO:0005886">
    <property type="term" value="C:plasma membrane"/>
    <property type="evidence" value="ECO:0007669"/>
    <property type="project" value="UniProtKB-SubCell"/>
</dbReference>
<dbReference type="PATRIC" id="fig|1195763.3.peg.366"/>
<dbReference type="PANTHER" id="PTHR35007">
    <property type="entry name" value="INTEGRAL MEMBRANE PROTEIN-RELATED"/>
    <property type="match status" value="1"/>
</dbReference>
<dbReference type="AlphaFoldDB" id="A0A0J1HBB9"/>
<dbReference type="RefSeq" id="WP_047877105.1">
    <property type="nucleotide sequence ID" value="NZ_LDOT01000002.1"/>
</dbReference>
<evidence type="ECO:0000256" key="4">
    <source>
        <dbReference type="ARBA" id="ARBA00022989"/>
    </source>
</evidence>
<proteinExistence type="predicted"/>
<evidence type="ECO:0000313" key="9">
    <source>
        <dbReference type="Proteomes" id="UP000036097"/>
    </source>
</evidence>
<name>A0A0J1HBB9_9GAMM</name>
<gene>
    <name evidence="8" type="ORF">ABT56_01695</name>
</gene>
<dbReference type="InterPro" id="IPR018076">
    <property type="entry name" value="T2SS_GspF_dom"/>
</dbReference>